<dbReference type="Proteomes" id="UP001267290">
    <property type="component" value="Unassembled WGS sequence"/>
</dbReference>
<dbReference type="EMBL" id="JAVDSB010000010">
    <property type="protein sequence ID" value="MDR6553322.1"/>
    <property type="molecule type" value="Genomic_DNA"/>
</dbReference>
<dbReference type="InterPro" id="IPR012338">
    <property type="entry name" value="Beta-lactam/transpept-like"/>
</dbReference>
<dbReference type="SUPFAM" id="SSF56601">
    <property type="entry name" value="beta-lactamase/transpeptidase-like"/>
    <property type="match status" value="1"/>
</dbReference>
<name>A0ABU1P264_9BACL</name>
<evidence type="ECO:0000256" key="1">
    <source>
        <dbReference type="ARBA" id="ARBA00022801"/>
    </source>
</evidence>
<reference evidence="3 4" key="1">
    <citation type="submission" date="2023-07" db="EMBL/GenBank/DDBJ databases">
        <title>Sorghum-associated microbial communities from plants grown in Nebraska, USA.</title>
        <authorList>
            <person name="Schachtman D."/>
        </authorList>
    </citation>
    <scope>NUCLEOTIDE SEQUENCE [LARGE SCALE GENOMIC DNA]</scope>
    <source>
        <strain evidence="3 4">CC258</strain>
    </source>
</reference>
<sequence length="356" mass="40227">MSNVDIGKISFFIEQEIAAGHIPGAVLSIIHKGNEVLKEAYGSRVVYPETAPMRSDTVFDLASLTKVVATMPAVLQLMDQGKLSLGDPIGVFLPEFQHLQEEPIRIMHLLTHSSGLRADIPGIRGMMHLSRDELVDIILNERPVHPPGTKVMYSDIGMILLYLIVESVTGEAFDTYLKRELYEPLEMLETGFCPIFDDTRYAITEYSEQRQAYKSGIVHDEKAELMGGVSGHAGLFSTVHDLTNYAKMIRQQGIFKGRRIVSRAAIELMTHNFTPYNQEHRGLGWMLNHQSSFWFGGDYVSEYSFGHTGFTGTSLLFDPKQDLQIILLTNRVHFGRTEHILRIRPRLHNLILSQIE</sequence>
<accession>A0ABU1P264</accession>
<evidence type="ECO:0000313" key="3">
    <source>
        <dbReference type="EMBL" id="MDR6553322.1"/>
    </source>
</evidence>
<evidence type="ECO:0000313" key="4">
    <source>
        <dbReference type="Proteomes" id="UP001267290"/>
    </source>
</evidence>
<dbReference type="Pfam" id="PF00144">
    <property type="entry name" value="Beta-lactamase"/>
    <property type="match status" value="1"/>
</dbReference>
<keyword evidence="4" id="KW-1185">Reference proteome</keyword>
<dbReference type="PANTHER" id="PTHR43283">
    <property type="entry name" value="BETA-LACTAMASE-RELATED"/>
    <property type="match status" value="1"/>
</dbReference>
<organism evidence="3 4">
    <name type="scientific">Paenibacillus qinlingensis</name>
    <dbReference type="NCBI Taxonomy" id="1837343"/>
    <lineage>
        <taxon>Bacteria</taxon>
        <taxon>Bacillati</taxon>
        <taxon>Bacillota</taxon>
        <taxon>Bacilli</taxon>
        <taxon>Bacillales</taxon>
        <taxon>Paenibacillaceae</taxon>
        <taxon>Paenibacillus</taxon>
    </lineage>
</organism>
<protein>
    <submittedName>
        <fullName evidence="3">CubicO group peptidase (Beta-lactamase class C family)</fullName>
    </submittedName>
</protein>
<feature type="domain" description="Beta-lactamase-related" evidence="2">
    <location>
        <begin position="13"/>
        <end position="336"/>
    </location>
</feature>
<proteinExistence type="predicted"/>
<dbReference type="InterPro" id="IPR050789">
    <property type="entry name" value="Diverse_Enzym_Activities"/>
</dbReference>
<dbReference type="Gene3D" id="3.40.710.10">
    <property type="entry name" value="DD-peptidase/beta-lactamase superfamily"/>
    <property type="match status" value="1"/>
</dbReference>
<comment type="caution">
    <text evidence="3">The sequence shown here is derived from an EMBL/GenBank/DDBJ whole genome shotgun (WGS) entry which is preliminary data.</text>
</comment>
<dbReference type="RefSeq" id="WP_310500801.1">
    <property type="nucleotide sequence ID" value="NZ_JAVDSB010000010.1"/>
</dbReference>
<gene>
    <name evidence="3" type="ORF">J2736_004529</name>
</gene>
<dbReference type="InterPro" id="IPR001466">
    <property type="entry name" value="Beta-lactam-related"/>
</dbReference>
<keyword evidence="1" id="KW-0378">Hydrolase</keyword>
<evidence type="ECO:0000259" key="2">
    <source>
        <dbReference type="Pfam" id="PF00144"/>
    </source>
</evidence>
<dbReference type="PANTHER" id="PTHR43283:SF11">
    <property type="entry name" value="BETA-LACTAMASE-RELATED DOMAIN-CONTAINING PROTEIN"/>
    <property type="match status" value="1"/>
</dbReference>